<dbReference type="InterPro" id="IPR000620">
    <property type="entry name" value="EamA_dom"/>
</dbReference>
<accession>A0A4P7L7Y6</accession>
<protein>
    <submittedName>
        <fullName evidence="3">DMT family transporter</fullName>
    </submittedName>
</protein>
<name>A0A4P7L7Y6_9BURK</name>
<feature type="transmembrane region" description="Helical" evidence="1">
    <location>
        <begin position="108"/>
        <end position="127"/>
    </location>
</feature>
<dbReference type="PANTHER" id="PTHR22911">
    <property type="entry name" value="ACYL-MALONYL CONDENSING ENZYME-RELATED"/>
    <property type="match status" value="1"/>
</dbReference>
<gene>
    <name evidence="3" type="ORF">E0W60_09765</name>
</gene>
<dbReference type="SUPFAM" id="SSF103481">
    <property type="entry name" value="Multidrug resistance efflux transporter EmrE"/>
    <property type="match status" value="2"/>
</dbReference>
<dbReference type="AlphaFoldDB" id="A0A4P7L7Y6"/>
<dbReference type="PANTHER" id="PTHR22911:SF103">
    <property type="entry name" value="BLR2811 PROTEIN"/>
    <property type="match status" value="1"/>
</dbReference>
<dbReference type="Proteomes" id="UP000295294">
    <property type="component" value="Chromosome 1"/>
</dbReference>
<dbReference type="EMBL" id="CP038634">
    <property type="protein sequence ID" value="QBY51385.1"/>
    <property type="molecule type" value="Genomic_DNA"/>
</dbReference>
<feature type="transmembrane region" description="Helical" evidence="1">
    <location>
        <begin position="134"/>
        <end position="151"/>
    </location>
</feature>
<dbReference type="Pfam" id="PF00892">
    <property type="entry name" value="EamA"/>
    <property type="match status" value="2"/>
</dbReference>
<dbReference type="KEGG" id="cox:E0W60_09765"/>
<dbReference type="RefSeq" id="WP_135703793.1">
    <property type="nucleotide sequence ID" value="NZ_CP038634.1"/>
</dbReference>
<feature type="transmembrane region" description="Helical" evidence="1">
    <location>
        <begin position="188"/>
        <end position="207"/>
    </location>
</feature>
<keyword evidence="1" id="KW-1133">Transmembrane helix</keyword>
<feature type="transmembrane region" description="Helical" evidence="1">
    <location>
        <begin position="80"/>
        <end position="102"/>
    </location>
</feature>
<evidence type="ECO:0000313" key="4">
    <source>
        <dbReference type="Proteomes" id="UP000295294"/>
    </source>
</evidence>
<feature type="transmembrane region" description="Helical" evidence="1">
    <location>
        <begin position="273"/>
        <end position="291"/>
    </location>
</feature>
<keyword evidence="1" id="KW-0812">Transmembrane</keyword>
<evidence type="ECO:0000313" key="3">
    <source>
        <dbReference type="EMBL" id="QBY51385.1"/>
    </source>
</evidence>
<evidence type="ECO:0000259" key="2">
    <source>
        <dbReference type="Pfam" id="PF00892"/>
    </source>
</evidence>
<feature type="domain" description="EamA" evidence="2">
    <location>
        <begin position="158"/>
        <end position="285"/>
    </location>
</feature>
<feature type="transmembrane region" description="Helical" evidence="1">
    <location>
        <begin position="157"/>
        <end position="176"/>
    </location>
</feature>
<dbReference type="OrthoDB" id="8584557at2"/>
<dbReference type="GO" id="GO:0016020">
    <property type="term" value="C:membrane"/>
    <property type="evidence" value="ECO:0007669"/>
    <property type="project" value="InterPro"/>
</dbReference>
<dbReference type="InterPro" id="IPR037185">
    <property type="entry name" value="EmrE-like"/>
</dbReference>
<evidence type="ECO:0000256" key="1">
    <source>
        <dbReference type="SAM" id="Phobius"/>
    </source>
</evidence>
<organism evidence="3 4">
    <name type="scientific">Cupriavidus oxalaticus</name>
    <dbReference type="NCBI Taxonomy" id="96344"/>
    <lineage>
        <taxon>Bacteria</taxon>
        <taxon>Pseudomonadati</taxon>
        <taxon>Pseudomonadota</taxon>
        <taxon>Betaproteobacteria</taxon>
        <taxon>Burkholderiales</taxon>
        <taxon>Burkholderiaceae</taxon>
        <taxon>Cupriavidus</taxon>
    </lineage>
</organism>
<sequence length="304" mass="32457">MTAAAHGAPDWWRGGLLFLCVVTLFATVDATAKHLVGRYPAPFLNAVRYGATLAVAVAMLAMSGQLRGQIRFWRTPHRGLLLLRGLMLAVVGTCFMTALLWMPLAEATAIYFMAPLMVVGLSSWMLGEKVGSRQWLAVGAGFCGMLLIVRPGGAVSWLGTVLMLAATLAYAMLQLLTRRMAGQVDARVQYGFAALICMVATGVPAPFFPPPVWPDLADWLAILAMGLMSAAAQVLLILALQRAPASRLAPLNYFHLLLALVYSALWFGRWPDALALAGIALIVVAGLTQTLPSPAALSTKRGTP</sequence>
<feature type="transmembrane region" description="Helical" evidence="1">
    <location>
        <begin position="219"/>
        <end position="239"/>
    </location>
</feature>
<feature type="transmembrane region" description="Helical" evidence="1">
    <location>
        <begin position="251"/>
        <end position="267"/>
    </location>
</feature>
<feature type="domain" description="EamA" evidence="2">
    <location>
        <begin position="13"/>
        <end position="149"/>
    </location>
</feature>
<proteinExistence type="predicted"/>
<keyword evidence="1" id="KW-0472">Membrane</keyword>
<reference evidence="3 4" key="1">
    <citation type="submission" date="2019-03" db="EMBL/GenBank/DDBJ databases">
        <title>Efficiently degradation of phenoxyalkanoic acid herbicides by Cupriavidus oxalaticus strain X32.</title>
        <authorList>
            <person name="Sheng X."/>
        </authorList>
    </citation>
    <scope>NUCLEOTIDE SEQUENCE [LARGE SCALE GENOMIC DNA]</scope>
    <source>
        <strain evidence="3 4">X32</strain>
    </source>
</reference>
<feature type="transmembrane region" description="Helical" evidence="1">
    <location>
        <begin position="46"/>
        <end position="68"/>
    </location>
</feature>